<dbReference type="EMBL" id="LR796217">
    <property type="protein sequence ID" value="CAB4127858.1"/>
    <property type="molecule type" value="Genomic_DNA"/>
</dbReference>
<sequence>MRYTPYSETEIQSMNVMDAGIYIFEVLDVETEKNGRPMQDKNGNDMAKLKLLVWDKENKERTLFTFISGDGNFAYKLRHFAKSIGMIEEYESGMFKINATIGKSGKADIVIKKGTMKSDGSGEMWADRNDVKDFVVDSSVTEKSSNPVKSNPNDLHGVDDLNDAIPF</sequence>
<protein>
    <submittedName>
        <fullName evidence="2">Uncharacterized protein</fullName>
    </submittedName>
</protein>
<evidence type="ECO:0000313" key="2">
    <source>
        <dbReference type="EMBL" id="CAB4134083.1"/>
    </source>
</evidence>
<name>A0A6J5LL32_9CAUD</name>
<organism evidence="2">
    <name type="scientific">uncultured Caudovirales phage</name>
    <dbReference type="NCBI Taxonomy" id="2100421"/>
    <lineage>
        <taxon>Viruses</taxon>
        <taxon>Duplodnaviria</taxon>
        <taxon>Heunggongvirae</taxon>
        <taxon>Uroviricota</taxon>
        <taxon>Caudoviricetes</taxon>
        <taxon>Peduoviridae</taxon>
        <taxon>Maltschvirus</taxon>
        <taxon>Maltschvirus maltsch</taxon>
    </lineage>
</organism>
<accession>A0A6J5LL32</accession>
<reference evidence="2" key="1">
    <citation type="submission" date="2020-04" db="EMBL/GenBank/DDBJ databases">
        <authorList>
            <person name="Chiriac C."/>
            <person name="Salcher M."/>
            <person name="Ghai R."/>
            <person name="Kavagutti S V."/>
        </authorList>
    </citation>
    <scope>NUCLEOTIDE SEQUENCE</scope>
</reference>
<proteinExistence type="predicted"/>
<gene>
    <name evidence="2" type="ORF">UFOVP269_7</name>
    <name evidence="1" type="ORF">UFOVP98_64</name>
</gene>
<dbReference type="EMBL" id="LR796283">
    <property type="protein sequence ID" value="CAB4134083.1"/>
    <property type="molecule type" value="Genomic_DNA"/>
</dbReference>
<evidence type="ECO:0000313" key="1">
    <source>
        <dbReference type="EMBL" id="CAB4127858.1"/>
    </source>
</evidence>